<dbReference type="AlphaFoldDB" id="A0AAV1SG00"/>
<dbReference type="PRINTS" id="PR00056">
    <property type="entry name" value="HSFDOMAIN"/>
</dbReference>
<keyword evidence="12" id="KW-0732">Signal</keyword>
<dbReference type="SUPFAM" id="SSF46785">
    <property type="entry name" value="Winged helix' DNA-binding domain"/>
    <property type="match status" value="1"/>
</dbReference>
<evidence type="ECO:0000256" key="4">
    <source>
        <dbReference type="ARBA" id="ARBA00023016"/>
    </source>
</evidence>
<dbReference type="Gene3D" id="1.10.10.10">
    <property type="entry name" value="Winged helix-like DNA-binding domain superfamily/Winged helix DNA-binding domain"/>
    <property type="match status" value="1"/>
</dbReference>
<comment type="subcellular location">
    <subcellularLocation>
        <location evidence="1">Nucleus</location>
    </subcellularLocation>
</comment>
<evidence type="ECO:0000256" key="3">
    <source>
        <dbReference type="ARBA" id="ARBA00023015"/>
    </source>
</evidence>
<dbReference type="GO" id="GO:0003700">
    <property type="term" value="F:DNA-binding transcription factor activity"/>
    <property type="evidence" value="ECO:0007669"/>
    <property type="project" value="InterPro"/>
</dbReference>
<evidence type="ECO:0000313" key="14">
    <source>
        <dbReference type="EMBL" id="CAK7350366.1"/>
    </source>
</evidence>
<comment type="similarity">
    <text evidence="8">Belongs to the HSF family. Class A subfamily.</text>
</comment>
<comment type="caution">
    <text evidence="14">The sequence shown here is derived from an EMBL/GenBank/DDBJ whole genome shotgun (WGS) entry which is preliminary data.</text>
</comment>
<evidence type="ECO:0000256" key="1">
    <source>
        <dbReference type="ARBA" id="ARBA00004123"/>
    </source>
</evidence>
<keyword evidence="9" id="KW-0175">Coiled coil</keyword>
<organism evidence="14 15">
    <name type="scientific">Dovyalis caffra</name>
    <dbReference type="NCBI Taxonomy" id="77055"/>
    <lineage>
        <taxon>Eukaryota</taxon>
        <taxon>Viridiplantae</taxon>
        <taxon>Streptophyta</taxon>
        <taxon>Embryophyta</taxon>
        <taxon>Tracheophyta</taxon>
        <taxon>Spermatophyta</taxon>
        <taxon>Magnoliopsida</taxon>
        <taxon>eudicotyledons</taxon>
        <taxon>Gunneridae</taxon>
        <taxon>Pentapetalae</taxon>
        <taxon>rosids</taxon>
        <taxon>fabids</taxon>
        <taxon>Malpighiales</taxon>
        <taxon>Salicaceae</taxon>
        <taxon>Flacourtieae</taxon>
        <taxon>Dovyalis</taxon>
    </lineage>
</organism>
<name>A0AAV1SG00_9ROSI</name>
<keyword evidence="11" id="KW-0472">Membrane</keyword>
<evidence type="ECO:0000256" key="11">
    <source>
        <dbReference type="SAM" id="Phobius"/>
    </source>
</evidence>
<evidence type="ECO:0000256" key="8">
    <source>
        <dbReference type="ARBA" id="ARBA00061350"/>
    </source>
</evidence>
<keyword evidence="11" id="KW-0812">Transmembrane</keyword>
<feature type="coiled-coil region" evidence="9">
    <location>
        <begin position="230"/>
        <end position="278"/>
    </location>
</feature>
<dbReference type="SMART" id="SM00415">
    <property type="entry name" value="HSF"/>
    <property type="match status" value="1"/>
</dbReference>
<feature type="domain" description="HSF-type DNA-binding" evidence="13">
    <location>
        <begin position="156"/>
        <end position="180"/>
    </location>
</feature>
<evidence type="ECO:0000256" key="9">
    <source>
        <dbReference type="SAM" id="Coils"/>
    </source>
</evidence>
<dbReference type="Pfam" id="PF00447">
    <property type="entry name" value="HSF_DNA-bind"/>
    <property type="match status" value="1"/>
</dbReference>
<dbReference type="GO" id="GO:0006357">
    <property type="term" value="P:regulation of transcription by RNA polymerase II"/>
    <property type="evidence" value="ECO:0007669"/>
    <property type="project" value="TreeGrafter"/>
</dbReference>
<evidence type="ECO:0000259" key="13">
    <source>
        <dbReference type="PROSITE" id="PS00434"/>
    </source>
</evidence>
<keyword evidence="3" id="KW-0805">Transcription regulation</keyword>
<dbReference type="EMBL" id="CAWUPB010001184">
    <property type="protein sequence ID" value="CAK7350366.1"/>
    <property type="molecule type" value="Genomic_DNA"/>
</dbReference>
<evidence type="ECO:0000256" key="5">
    <source>
        <dbReference type="ARBA" id="ARBA00023125"/>
    </source>
</evidence>
<gene>
    <name evidence="14" type="ORF">DCAF_LOCUS23095</name>
</gene>
<dbReference type="GO" id="GO:0005634">
    <property type="term" value="C:nucleus"/>
    <property type="evidence" value="ECO:0007669"/>
    <property type="project" value="UniProtKB-SubCell"/>
</dbReference>
<dbReference type="PROSITE" id="PS00434">
    <property type="entry name" value="HSF_DOMAIN"/>
    <property type="match status" value="1"/>
</dbReference>
<dbReference type="InterPro" id="IPR036388">
    <property type="entry name" value="WH-like_DNA-bd_sf"/>
</dbReference>
<dbReference type="FunFam" id="1.10.10.10:FF:000057">
    <property type="entry name" value="Heat shock transcription factor 1"/>
    <property type="match status" value="1"/>
</dbReference>
<sequence>MSLGLAVLVLVLVLGFYSSSVVGFNWSQWEVGPLKFCLFLMLMIIILANNKGFPLLSESWDLGFIKMVFFLSDCLLSEDKDCELGSMEVKVVDGVIGIKDYVRMDESLGSSNSLPPFLAKTYEMVDDPSTDSVVSWSQSNKSFIVWNPPEFARDLLPRFFKHNNFSSFIRQLNTYGFRKIDPEQWEFANEDFIRGQPHLMKNIHRRKPVHSHSMQNLQGQGSNLLTNSDRQSMKDDIERLKCDKEALILELQKQEQERKGFEMQIEGLKEKLQQMERRQQTVVSFVARVLPKPGLALNLMPQLEGHDRKRRLPRIGYLYGEASNEDNQIVTSQALSKENADGNSVSLLNMEQFEQLESSLTFWENMVHDVGQTYNNNTSMIDMDESTSGAQSPAISCVQLNVDFRPKSPGIDMNSEPSVAVVPDPVTPKEQPTGTAPSVATGVNDVFWEQFLTENPGSTDTQEVQSERKDSDGRINEIKPADPGKFWWNIRNVNNLTEQMGHLTPAERT</sequence>
<keyword evidence="11" id="KW-1133">Transmembrane helix</keyword>
<dbReference type="PANTHER" id="PTHR10015:SF161">
    <property type="entry name" value="HEAT STRESS TRANSCRIPTION FACTOR A-4A"/>
    <property type="match status" value="1"/>
</dbReference>
<keyword evidence="7" id="KW-0539">Nucleus</keyword>
<evidence type="ECO:0000256" key="6">
    <source>
        <dbReference type="ARBA" id="ARBA00023163"/>
    </source>
</evidence>
<keyword evidence="6" id="KW-0804">Transcription</keyword>
<proteinExistence type="inferred from homology"/>
<keyword evidence="4" id="KW-0346">Stress response</keyword>
<feature type="signal peptide" evidence="12">
    <location>
        <begin position="1"/>
        <end position="23"/>
    </location>
</feature>
<feature type="transmembrane region" description="Helical" evidence="11">
    <location>
        <begin position="33"/>
        <end position="50"/>
    </location>
</feature>
<evidence type="ECO:0000256" key="7">
    <source>
        <dbReference type="ARBA" id="ARBA00023242"/>
    </source>
</evidence>
<keyword evidence="5" id="KW-0238">DNA-binding</keyword>
<evidence type="ECO:0000256" key="10">
    <source>
        <dbReference type="SAM" id="MobiDB-lite"/>
    </source>
</evidence>
<dbReference type="PANTHER" id="PTHR10015">
    <property type="entry name" value="HEAT SHOCK TRANSCRIPTION FACTOR"/>
    <property type="match status" value="1"/>
</dbReference>
<reference evidence="14 15" key="1">
    <citation type="submission" date="2024-01" db="EMBL/GenBank/DDBJ databases">
        <authorList>
            <person name="Waweru B."/>
        </authorList>
    </citation>
    <scope>NUCLEOTIDE SEQUENCE [LARGE SCALE GENOMIC DNA]</scope>
</reference>
<feature type="region of interest" description="Disordered" evidence="10">
    <location>
        <begin position="455"/>
        <end position="482"/>
    </location>
</feature>
<evidence type="ECO:0000313" key="15">
    <source>
        <dbReference type="Proteomes" id="UP001314170"/>
    </source>
</evidence>
<feature type="compositionally biased region" description="Polar residues" evidence="10">
    <location>
        <begin position="455"/>
        <end position="464"/>
    </location>
</feature>
<protein>
    <recommendedName>
        <fullName evidence="13">HSF-type DNA-binding domain-containing protein</fullName>
    </recommendedName>
</protein>
<feature type="chain" id="PRO_5043505788" description="HSF-type DNA-binding domain-containing protein" evidence="12">
    <location>
        <begin position="24"/>
        <end position="509"/>
    </location>
</feature>
<evidence type="ECO:0000256" key="2">
    <source>
        <dbReference type="ARBA" id="ARBA00022553"/>
    </source>
</evidence>
<dbReference type="InterPro" id="IPR000232">
    <property type="entry name" value="HSF_DNA-bd"/>
</dbReference>
<keyword evidence="2" id="KW-0597">Phosphoprotein</keyword>
<dbReference type="GO" id="GO:0000978">
    <property type="term" value="F:RNA polymerase II cis-regulatory region sequence-specific DNA binding"/>
    <property type="evidence" value="ECO:0007669"/>
    <property type="project" value="TreeGrafter"/>
</dbReference>
<dbReference type="GO" id="GO:0034605">
    <property type="term" value="P:cellular response to heat"/>
    <property type="evidence" value="ECO:0007669"/>
    <property type="project" value="TreeGrafter"/>
</dbReference>
<dbReference type="InterPro" id="IPR036390">
    <property type="entry name" value="WH_DNA-bd_sf"/>
</dbReference>
<feature type="compositionally biased region" description="Basic and acidic residues" evidence="10">
    <location>
        <begin position="465"/>
        <end position="482"/>
    </location>
</feature>
<dbReference type="Proteomes" id="UP001314170">
    <property type="component" value="Unassembled WGS sequence"/>
</dbReference>
<keyword evidence="15" id="KW-1185">Reference proteome</keyword>
<accession>A0AAV1SG00</accession>
<evidence type="ECO:0000256" key="12">
    <source>
        <dbReference type="SAM" id="SignalP"/>
    </source>
</evidence>